<dbReference type="EC" id="2.1.2.9" evidence="3 8"/>
<proteinExistence type="inferred from homology"/>
<comment type="function">
    <text evidence="1 8">Attaches a formyl group to the free amino group of methionyl-tRNA(fMet). The formyl group appears to play a dual role in the initiator identity of N-formylmethionyl-tRNA by promoting its recognition by IF2 and preventing the misappropriation of this tRNA by the elongation apparatus.</text>
</comment>
<organism evidence="11 12">
    <name type="scientific">Schleiferilactobacillus shenzhenensis LY-73</name>
    <dbReference type="NCBI Taxonomy" id="1231336"/>
    <lineage>
        <taxon>Bacteria</taxon>
        <taxon>Bacillati</taxon>
        <taxon>Bacillota</taxon>
        <taxon>Bacilli</taxon>
        <taxon>Lactobacillales</taxon>
        <taxon>Lactobacillaceae</taxon>
        <taxon>Schleiferilactobacillus</taxon>
    </lineage>
</organism>
<evidence type="ECO:0000256" key="4">
    <source>
        <dbReference type="ARBA" id="ARBA00016014"/>
    </source>
</evidence>
<keyword evidence="5 8" id="KW-0808">Transferase</keyword>
<accession>U4TW11</accession>
<evidence type="ECO:0000313" key="12">
    <source>
        <dbReference type="Proteomes" id="UP000030647"/>
    </source>
</evidence>
<dbReference type="Proteomes" id="UP000030647">
    <property type="component" value="Unassembled WGS sequence"/>
</dbReference>
<dbReference type="HAMAP" id="MF_00182">
    <property type="entry name" value="Formyl_trans"/>
    <property type="match status" value="1"/>
</dbReference>
<comment type="similarity">
    <text evidence="2 8">Belongs to the Fmt family.</text>
</comment>
<feature type="domain" description="Formyl transferase N-terminal" evidence="9">
    <location>
        <begin position="14"/>
        <end position="171"/>
    </location>
</feature>
<dbReference type="Pfam" id="PF02911">
    <property type="entry name" value="Formyl_trans_C"/>
    <property type="match status" value="1"/>
</dbReference>
<dbReference type="InterPro" id="IPR041711">
    <property type="entry name" value="Met-tRNA-FMT_N"/>
</dbReference>
<gene>
    <name evidence="8" type="primary">fmt</name>
    <name evidence="11" type="ORF">L248_2650</name>
</gene>
<dbReference type="InterPro" id="IPR036477">
    <property type="entry name" value="Formyl_transf_N_sf"/>
</dbReference>
<dbReference type="InterPro" id="IPR005793">
    <property type="entry name" value="Formyl_trans_C"/>
</dbReference>
<dbReference type="eggNOG" id="COG0223">
    <property type="taxonomic scope" value="Bacteria"/>
</dbReference>
<dbReference type="PANTHER" id="PTHR11138">
    <property type="entry name" value="METHIONYL-TRNA FORMYLTRANSFERASE"/>
    <property type="match status" value="1"/>
</dbReference>
<evidence type="ECO:0000256" key="7">
    <source>
        <dbReference type="ARBA" id="ARBA00048558"/>
    </source>
</evidence>
<keyword evidence="12" id="KW-1185">Reference proteome</keyword>
<evidence type="ECO:0000259" key="9">
    <source>
        <dbReference type="Pfam" id="PF00551"/>
    </source>
</evidence>
<feature type="domain" description="Formyl transferase C-terminal" evidence="10">
    <location>
        <begin position="198"/>
        <end position="295"/>
    </location>
</feature>
<dbReference type="CDD" id="cd08646">
    <property type="entry name" value="FMT_core_Met-tRNA-FMT_N"/>
    <property type="match status" value="1"/>
</dbReference>
<dbReference type="SUPFAM" id="SSF53328">
    <property type="entry name" value="Formyltransferase"/>
    <property type="match status" value="1"/>
</dbReference>
<dbReference type="STRING" id="1231336.L248_2650"/>
<protein>
    <recommendedName>
        <fullName evidence="4 8">Methionyl-tRNA formyltransferase</fullName>
        <ecNumber evidence="3 8">2.1.2.9</ecNumber>
    </recommendedName>
</protein>
<dbReference type="InterPro" id="IPR001555">
    <property type="entry name" value="GART_AS"/>
</dbReference>
<dbReference type="GO" id="GO:0005829">
    <property type="term" value="C:cytosol"/>
    <property type="evidence" value="ECO:0007669"/>
    <property type="project" value="TreeGrafter"/>
</dbReference>
<dbReference type="InterPro" id="IPR011034">
    <property type="entry name" value="Formyl_transferase-like_C_sf"/>
</dbReference>
<evidence type="ECO:0000256" key="1">
    <source>
        <dbReference type="ARBA" id="ARBA00002606"/>
    </source>
</evidence>
<evidence type="ECO:0000256" key="5">
    <source>
        <dbReference type="ARBA" id="ARBA00022679"/>
    </source>
</evidence>
<feature type="binding site" evidence="8">
    <location>
        <begin position="104"/>
        <end position="107"/>
    </location>
    <ligand>
        <name>(6S)-5,6,7,8-tetrahydrofolate</name>
        <dbReference type="ChEBI" id="CHEBI:57453"/>
    </ligand>
</feature>
<dbReference type="NCBIfam" id="TIGR00460">
    <property type="entry name" value="fmt"/>
    <property type="match status" value="1"/>
</dbReference>
<comment type="catalytic activity">
    <reaction evidence="7 8">
        <text>L-methionyl-tRNA(fMet) + (6R)-10-formyltetrahydrofolate = N-formyl-L-methionyl-tRNA(fMet) + (6S)-5,6,7,8-tetrahydrofolate + H(+)</text>
        <dbReference type="Rhea" id="RHEA:24380"/>
        <dbReference type="Rhea" id="RHEA-COMP:9952"/>
        <dbReference type="Rhea" id="RHEA-COMP:9953"/>
        <dbReference type="ChEBI" id="CHEBI:15378"/>
        <dbReference type="ChEBI" id="CHEBI:57453"/>
        <dbReference type="ChEBI" id="CHEBI:78530"/>
        <dbReference type="ChEBI" id="CHEBI:78844"/>
        <dbReference type="ChEBI" id="CHEBI:195366"/>
        <dbReference type="EC" id="2.1.2.9"/>
    </reaction>
</comment>
<dbReference type="InterPro" id="IPR005794">
    <property type="entry name" value="Fmt"/>
</dbReference>
<evidence type="ECO:0000259" key="10">
    <source>
        <dbReference type="Pfam" id="PF02911"/>
    </source>
</evidence>
<dbReference type="EMBL" id="KI271586">
    <property type="protein sequence ID" value="ERL65577.1"/>
    <property type="molecule type" value="Genomic_DNA"/>
</dbReference>
<dbReference type="InterPro" id="IPR002376">
    <property type="entry name" value="Formyl_transf_N"/>
</dbReference>
<evidence type="ECO:0000256" key="2">
    <source>
        <dbReference type="ARBA" id="ARBA00010699"/>
    </source>
</evidence>
<evidence type="ECO:0000256" key="3">
    <source>
        <dbReference type="ARBA" id="ARBA00012261"/>
    </source>
</evidence>
<dbReference type="AlphaFoldDB" id="U4TW11"/>
<dbReference type="InterPro" id="IPR044135">
    <property type="entry name" value="Met-tRNA-FMT_C"/>
</dbReference>
<dbReference type="CDD" id="cd08704">
    <property type="entry name" value="Met_tRNA_FMT_C"/>
    <property type="match status" value="1"/>
</dbReference>
<keyword evidence="6 8" id="KW-0648">Protein biosynthesis</keyword>
<dbReference type="PANTHER" id="PTHR11138:SF5">
    <property type="entry name" value="METHIONYL-TRNA FORMYLTRANSFERASE, MITOCHONDRIAL"/>
    <property type="match status" value="1"/>
</dbReference>
<name>U4TW11_9LACO</name>
<dbReference type="PROSITE" id="PS00373">
    <property type="entry name" value="GART"/>
    <property type="match status" value="1"/>
</dbReference>
<sequence>MGTPDFSVPVLQGLVDAGYTIKAVVTQPDKAVGRKQRLQSSPVKKLASQLKLPVLQPAKLSGSPEMAEIIQMAPDLIITAAFGQFLPTKLLKTARIAAVNVHGSLLPKYRGGAPIQRAIMAGDPETGITVMYMAKKMDAGDIIAQKAIPIAADDDAGTLFAKLAIVGRDLLLAQLPDIIHGTAKRIPQNEDQVTFAYNIQPAEEELDFRRSAAALERQIRGLKPDPGAYLRHAGERIKVWGAIVREDSPAHTPGTIVAKGKHELAVATGNGALAITQLQPAGKASMPITSYLNGAGQHLQVGDTFADLPAAEAAHE</sequence>
<evidence type="ECO:0000256" key="8">
    <source>
        <dbReference type="HAMAP-Rule" id="MF_00182"/>
    </source>
</evidence>
<dbReference type="Gene3D" id="3.10.25.10">
    <property type="entry name" value="Formyl transferase, C-terminal domain"/>
    <property type="match status" value="1"/>
</dbReference>
<dbReference type="SUPFAM" id="SSF50486">
    <property type="entry name" value="FMT C-terminal domain-like"/>
    <property type="match status" value="1"/>
</dbReference>
<evidence type="ECO:0000256" key="6">
    <source>
        <dbReference type="ARBA" id="ARBA00022917"/>
    </source>
</evidence>
<dbReference type="Pfam" id="PF00551">
    <property type="entry name" value="Formyl_trans_N"/>
    <property type="match status" value="1"/>
</dbReference>
<evidence type="ECO:0000313" key="11">
    <source>
        <dbReference type="EMBL" id="ERL65577.1"/>
    </source>
</evidence>
<dbReference type="Gene3D" id="3.40.50.170">
    <property type="entry name" value="Formyl transferase, N-terminal domain"/>
    <property type="match status" value="1"/>
</dbReference>
<dbReference type="HOGENOM" id="CLU_033347_1_1_9"/>
<dbReference type="InterPro" id="IPR037022">
    <property type="entry name" value="Formyl_trans_C_sf"/>
</dbReference>
<dbReference type="GO" id="GO:0004479">
    <property type="term" value="F:methionyl-tRNA formyltransferase activity"/>
    <property type="evidence" value="ECO:0007669"/>
    <property type="project" value="UniProtKB-UniRule"/>
</dbReference>
<reference evidence="12" key="1">
    <citation type="journal article" date="2013" name="Genome Announc.">
        <title>Whole-Genome Sequencing of Lactobacillus shenzhenensis Strain LY-73T.</title>
        <authorList>
            <person name="Lin Z."/>
            <person name="Liu Z."/>
            <person name="Yang R."/>
            <person name="Zou Y."/>
            <person name="Wan D."/>
            <person name="Chen J."/>
            <person name="Guo M."/>
            <person name="Zhao J."/>
            <person name="Fang C."/>
            <person name="Yang R."/>
            <person name="Liu F."/>
        </authorList>
    </citation>
    <scope>NUCLEOTIDE SEQUENCE [LARGE SCALE GENOMIC DNA]</scope>
    <source>
        <strain evidence="12">LY-73</strain>
    </source>
</reference>